<dbReference type="PANTHER" id="PTHR46609">
    <property type="entry name" value="EXONUCLEASE, PHAGE-TYPE/RECB, C-TERMINAL DOMAIN-CONTAINING PROTEIN"/>
    <property type="match status" value="1"/>
</dbReference>
<dbReference type="InterPro" id="IPR011335">
    <property type="entry name" value="Restrct_endonuc-II-like"/>
</dbReference>
<evidence type="ECO:0000313" key="4">
    <source>
        <dbReference type="Proteomes" id="UP000095553"/>
    </source>
</evidence>
<protein>
    <submittedName>
        <fullName evidence="3">Putative phage-type endonuclease</fullName>
    </submittedName>
</protein>
<keyword evidence="3" id="KW-0540">Nuclease</keyword>
<dbReference type="AlphaFoldDB" id="A0A173UT57"/>
<dbReference type="NCBIfam" id="TIGR03033">
    <property type="entry name" value="phage_rel_nuc"/>
    <property type="match status" value="1"/>
</dbReference>
<reference evidence="3 4" key="1">
    <citation type="submission" date="2015-09" db="EMBL/GenBank/DDBJ databases">
        <authorList>
            <consortium name="Pathogen Informatics"/>
        </authorList>
    </citation>
    <scope>NUCLEOTIDE SEQUENCE [LARGE SCALE GENOMIC DNA]</scope>
    <source>
        <strain evidence="3 4">2789STDY5834959</strain>
    </source>
</reference>
<dbReference type="EMBL" id="CYXY01000027">
    <property type="protein sequence ID" value="CUN17600.1"/>
    <property type="molecule type" value="Genomic_DNA"/>
</dbReference>
<evidence type="ECO:0000313" key="3">
    <source>
        <dbReference type="EMBL" id="CUN17600.1"/>
    </source>
</evidence>
<dbReference type="Pfam" id="PF09588">
    <property type="entry name" value="YqaJ"/>
    <property type="match status" value="1"/>
</dbReference>
<dbReference type="RefSeq" id="WP_055073447.1">
    <property type="nucleotide sequence ID" value="NZ_CYXY01000027.1"/>
</dbReference>
<keyword evidence="3" id="KW-0255">Endonuclease</keyword>
<sequence>MDGHKPIPIHDLRKANALENKDQWLKWRKEGIGGSDSAAARGKGKFKSTLELFWEKTSSFQREPKNWETLLCGQLLEPYARRMFSFKTGLRVIELPYMYQHPDHPFMLADLDGLVMMPDGSMAILECKVINAFTKKYYGTKENPKLPYQYEAQVRHYMCVMDIDVAYVIAIYGNTRNDVIIRKVTRDIKYEKIMIDELEEFWQHVQNNEEPGMFEDKDPNLLIKALEEKKYVDGTIELPYDPFKSLLEQYDMLMEEKEVKKQELSKIDQSLDRIKAYFINSLKGADDTRYDRGVIVHDDEKIILNYEQKEPKVTFNVESSQRLAEMYPDIYQKFCTVQKQSPRFSLKKENLKKGERYNHKYI</sequence>
<feature type="domain" description="YqaJ viral recombinase" evidence="2">
    <location>
        <begin position="23"/>
        <end position="161"/>
    </location>
</feature>
<organism evidence="3 4">
    <name type="scientific">Anaerostipes hadrus</name>
    <dbReference type="NCBI Taxonomy" id="649756"/>
    <lineage>
        <taxon>Bacteria</taxon>
        <taxon>Bacillati</taxon>
        <taxon>Bacillota</taxon>
        <taxon>Clostridia</taxon>
        <taxon>Lachnospirales</taxon>
        <taxon>Lachnospiraceae</taxon>
        <taxon>Anaerostipes</taxon>
    </lineage>
</organism>
<dbReference type="InterPro" id="IPR019080">
    <property type="entry name" value="YqaJ_viral_recombinase"/>
</dbReference>
<keyword evidence="1" id="KW-0378">Hydrolase</keyword>
<dbReference type="InterPro" id="IPR011604">
    <property type="entry name" value="PDDEXK-like_dom_sf"/>
</dbReference>
<dbReference type="GO" id="GO:0004519">
    <property type="term" value="F:endonuclease activity"/>
    <property type="evidence" value="ECO:0007669"/>
    <property type="project" value="UniProtKB-KW"/>
</dbReference>
<dbReference type="Gene3D" id="3.90.320.10">
    <property type="match status" value="1"/>
</dbReference>
<dbReference type="InterPro" id="IPR051703">
    <property type="entry name" value="NF-kappa-B_Signaling_Reg"/>
</dbReference>
<name>A0A173UT57_ANAHA</name>
<accession>A0A173UT57</accession>
<evidence type="ECO:0000259" key="2">
    <source>
        <dbReference type="Pfam" id="PF09588"/>
    </source>
</evidence>
<dbReference type="PANTHER" id="PTHR46609:SF6">
    <property type="entry name" value="EXONUCLEASE, PHAGE-TYPE_RECB, C-TERMINAL DOMAIN-CONTAINING PROTEIN-RELATED"/>
    <property type="match status" value="1"/>
</dbReference>
<dbReference type="Proteomes" id="UP000095553">
    <property type="component" value="Unassembled WGS sequence"/>
</dbReference>
<evidence type="ECO:0000256" key="1">
    <source>
        <dbReference type="ARBA" id="ARBA00022801"/>
    </source>
</evidence>
<gene>
    <name evidence="3" type="ORF">ERS852571_02995</name>
</gene>
<dbReference type="SUPFAM" id="SSF52980">
    <property type="entry name" value="Restriction endonuclease-like"/>
    <property type="match status" value="1"/>
</dbReference>
<proteinExistence type="predicted"/>
<dbReference type="GO" id="GO:0016787">
    <property type="term" value="F:hydrolase activity"/>
    <property type="evidence" value="ECO:0007669"/>
    <property type="project" value="UniProtKB-KW"/>
</dbReference>
<dbReference type="InterPro" id="IPR017482">
    <property type="entry name" value="Lambda-type_endonuclease"/>
</dbReference>